<dbReference type="Proteomes" id="UP001215280">
    <property type="component" value="Unassembled WGS sequence"/>
</dbReference>
<dbReference type="EMBL" id="JARJLG010000195">
    <property type="protein sequence ID" value="KAJ7729857.1"/>
    <property type="molecule type" value="Genomic_DNA"/>
</dbReference>
<evidence type="ECO:0000313" key="1">
    <source>
        <dbReference type="EMBL" id="KAJ7729857.1"/>
    </source>
</evidence>
<comment type="caution">
    <text evidence="1">The sequence shown here is derived from an EMBL/GenBank/DDBJ whole genome shotgun (WGS) entry which is preliminary data.</text>
</comment>
<sequence length="145" mass="15559">MVSFLTGSSHSIDQKTVSKDEFDGKLAAAYQKTTRVETPAEDVQILANLLNVSPETLSGTGAGFKKGGETCGHCGRTFSLLDIAATGLQVHGNQFLVDVATGKYGYIVNTAAQPFNCHKCGTEPRILEPNYDIVFYVCEVNPPDV</sequence>
<name>A0AAD7HXX5_9AGAR</name>
<dbReference type="AlphaFoldDB" id="A0AAD7HXX5"/>
<keyword evidence="2" id="KW-1185">Reference proteome</keyword>
<proteinExistence type="predicted"/>
<evidence type="ECO:0000313" key="2">
    <source>
        <dbReference type="Proteomes" id="UP001215280"/>
    </source>
</evidence>
<reference evidence="1" key="1">
    <citation type="submission" date="2023-03" db="EMBL/GenBank/DDBJ databases">
        <title>Massive genome expansion in bonnet fungi (Mycena s.s.) driven by repeated elements and novel gene families across ecological guilds.</title>
        <authorList>
            <consortium name="Lawrence Berkeley National Laboratory"/>
            <person name="Harder C.B."/>
            <person name="Miyauchi S."/>
            <person name="Viragh M."/>
            <person name="Kuo A."/>
            <person name="Thoen E."/>
            <person name="Andreopoulos B."/>
            <person name="Lu D."/>
            <person name="Skrede I."/>
            <person name="Drula E."/>
            <person name="Henrissat B."/>
            <person name="Morin E."/>
            <person name="Kohler A."/>
            <person name="Barry K."/>
            <person name="LaButti K."/>
            <person name="Morin E."/>
            <person name="Salamov A."/>
            <person name="Lipzen A."/>
            <person name="Mereny Z."/>
            <person name="Hegedus B."/>
            <person name="Baldrian P."/>
            <person name="Stursova M."/>
            <person name="Weitz H."/>
            <person name="Taylor A."/>
            <person name="Grigoriev I.V."/>
            <person name="Nagy L.G."/>
            <person name="Martin F."/>
            <person name="Kauserud H."/>
        </authorList>
    </citation>
    <scope>NUCLEOTIDE SEQUENCE</scope>
    <source>
        <strain evidence="1">CBHHK188m</strain>
    </source>
</reference>
<organism evidence="1 2">
    <name type="scientific">Mycena maculata</name>
    <dbReference type="NCBI Taxonomy" id="230809"/>
    <lineage>
        <taxon>Eukaryota</taxon>
        <taxon>Fungi</taxon>
        <taxon>Dikarya</taxon>
        <taxon>Basidiomycota</taxon>
        <taxon>Agaricomycotina</taxon>
        <taxon>Agaricomycetes</taxon>
        <taxon>Agaricomycetidae</taxon>
        <taxon>Agaricales</taxon>
        <taxon>Marasmiineae</taxon>
        <taxon>Mycenaceae</taxon>
        <taxon>Mycena</taxon>
    </lineage>
</organism>
<accession>A0AAD7HXX5</accession>
<gene>
    <name evidence="1" type="ORF">DFH07DRAFT_781827</name>
</gene>
<protein>
    <submittedName>
        <fullName evidence="1">Uncharacterized protein</fullName>
    </submittedName>
</protein>